<dbReference type="Pfam" id="PF04932">
    <property type="entry name" value="Wzy_C"/>
    <property type="match status" value="1"/>
</dbReference>
<feature type="transmembrane region" description="Helical" evidence="5">
    <location>
        <begin position="386"/>
        <end position="406"/>
    </location>
</feature>
<sequence>MKVNLRFLLLTVFVLVLVTDPAFTQLVFGPIEDPIMGKYHYMLVGISAVLGVVNIRYMSSIMRAWFLVVLLSLGALALESYNGWGRWMVYPHVFGKLTVMLSLFAVYGYHCRKGLPPFRPLARFILVGLLLNLALVNQNALSVSAFLDNERGFAVTSAYLFLVVALFCLNWFLTRGGTLNVVVFFLCMGMIVFLQHRTVWVSAAVSLPLNILLLRRVPGVRFTMNRILLLTLLPFLVGSVGGIATVLENPAVLKKLESSIDDIQNPDKQGTGNWRMKQYESYKPFIAERPVLGWRIEGFELPVQFYSTDTDAPIWENFTGHHFHSFYLDRLFYFGVFGVLLVVLVPIIVVVQRLLQPGPLPPETAALIACGANLLVYSISYDWSPYQFALVGLVLAAVQASAPVPISARAVTAPLPAPPAAEPVLSY</sequence>
<feature type="transmembrane region" description="Helical" evidence="5">
    <location>
        <begin position="153"/>
        <end position="172"/>
    </location>
</feature>
<comment type="caution">
    <text evidence="7">The sequence shown here is derived from an EMBL/GenBank/DDBJ whole genome shotgun (WGS) entry which is preliminary data.</text>
</comment>
<dbReference type="Proteomes" id="UP001500454">
    <property type="component" value="Unassembled WGS sequence"/>
</dbReference>
<evidence type="ECO:0000313" key="8">
    <source>
        <dbReference type="Proteomes" id="UP001500454"/>
    </source>
</evidence>
<feature type="domain" description="O-antigen ligase-related" evidence="6">
    <location>
        <begin position="162"/>
        <end position="342"/>
    </location>
</feature>
<evidence type="ECO:0000256" key="3">
    <source>
        <dbReference type="ARBA" id="ARBA00022989"/>
    </source>
</evidence>
<evidence type="ECO:0000256" key="2">
    <source>
        <dbReference type="ARBA" id="ARBA00022692"/>
    </source>
</evidence>
<keyword evidence="3 5" id="KW-1133">Transmembrane helix</keyword>
<dbReference type="InterPro" id="IPR051533">
    <property type="entry name" value="WaaL-like"/>
</dbReference>
<comment type="subcellular location">
    <subcellularLocation>
        <location evidence="1">Membrane</location>
        <topology evidence="1">Multi-pass membrane protein</topology>
    </subcellularLocation>
</comment>
<feature type="transmembrane region" description="Helical" evidence="5">
    <location>
        <begin position="227"/>
        <end position="247"/>
    </location>
</feature>
<keyword evidence="4 5" id="KW-0472">Membrane</keyword>
<keyword evidence="8" id="KW-1185">Reference proteome</keyword>
<dbReference type="PANTHER" id="PTHR37422">
    <property type="entry name" value="TEICHURONIC ACID BIOSYNTHESIS PROTEIN TUAE"/>
    <property type="match status" value="1"/>
</dbReference>
<dbReference type="EMBL" id="BAABHA010000004">
    <property type="protein sequence ID" value="GAA4380770.1"/>
    <property type="molecule type" value="Genomic_DNA"/>
</dbReference>
<reference evidence="8" key="1">
    <citation type="journal article" date="2019" name="Int. J. Syst. Evol. Microbiol.">
        <title>The Global Catalogue of Microorganisms (GCM) 10K type strain sequencing project: providing services to taxonomists for standard genome sequencing and annotation.</title>
        <authorList>
            <consortium name="The Broad Institute Genomics Platform"/>
            <consortium name="The Broad Institute Genome Sequencing Center for Infectious Disease"/>
            <person name="Wu L."/>
            <person name="Ma J."/>
        </authorList>
    </citation>
    <scope>NUCLEOTIDE SEQUENCE [LARGE SCALE GENOMIC DNA]</scope>
    <source>
        <strain evidence="8">JCM 17924</strain>
    </source>
</reference>
<feature type="transmembrane region" description="Helical" evidence="5">
    <location>
        <begin position="177"/>
        <end position="193"/>
    </location>
</feature>
<evidence type="ECO:0000259" key="6">
    <source>
        <dbReference type="Pfam" id="PF04932"/>
    </source>
</evidence>
<evidence type="ECO:0000313" key="7">
    <source>
        <dbReference type="EMBL" id="GAA4380770.1"/>
    </source>
</evidence>
<feature type="transmembrane region" description="Helical" evidence="5">
    <location>
        <begin position="363"/>
        <end position="380"/>
    </location>
</feature>
<evidence type="ECO:0000256" key="5">
    <source>
        <dbReference type="SAM" id="Phobius"/>
    </source>
</evidence>
<feature type="transmembrane region" description="Helical" evidence="5">
    <location>
        <begin position="40"/>
        <end position="57"/>
    </location>
</feature>
<dbReference type="RefSeq" id="WP_345223715.1">
    <property type="nucleotide sequence ID" value="NZ_BAABHA010000004.1"/>
</dbReference>
<feature type="transmembrane region" description="Helical" evidence="5">
    <location>
        <begin position="64"/>
        <end position="81"/>
    </location>
</feature>
<feature type="transmembrane region" description="Helical" evidence="5">
    <location>
        <begin position="331"/>
        <end position="351"/>
    </location>
</feature>
<dbReference type="InterPro" id="IPR007016">
    <property type="entry name" value="O-antigen_ligase-rel_domated"/>
</dbReference>
<evidence type="ECO:0000256" key="4">
    <source>
        <dbReference type="ARBA" id="ARBA00023136"/>
    </source>
</evidence>
<proteinExistence type="predicted"/>
<keyword evidence="2 5" id="KW-0812">Transmembrane</keyword>
<organism evidence="7 8">
    <name type="scientific">Hymenobacter koreensis</name>
    <dbReference type="NCBI Taxonomy" id="1084523"/>
    <lineage>
        <taxon>Bacteria</taxon>
        <taxon>Pseudomonadati</taxon>
        <taxon>Bacteroidota</taxon>
        <taxon>Cytophagia</taxon>
        <taxon>Cytophagales</taxon>
        <taxon>Hymenobacteraceae</taxon>
        <taxon>Hymenobacter</taxon>
    </lineage>
</organism>
<feature type="transmembrane region" description="Helical" evidence="5">
    <location>
        <begin position="121"/>
        <end position="141"/>
    </location>
</feature>
<name>A0ABP8IYT7_9BACT</name>
<evidence type="ECO:0000256" key="1">
    <source>
        <dbReference type="ARBA" id="ARBA00004141"/>
    </source>
</evidence>
<feature type="transmembrane region" description="Helical" evidence="5">
    <location>
        <begin position="87"/>
        <end position="109"/>
    </location>
</feature>
<protein>
    <recommendedName>
        <fullName evidence="6">O-antigen ligase-related domain-containing protein</fullName>
    </recommendedName>
</protein>
<dbReference type="PANTHER" id="PTHR37422:SF21">
    <property type="entry name" value="EXOQ-LIKE PROTEIN"/>
    <property type="match status" value="1"/>
</dbReference>
<gene>
    <name evidence="7" type="ORF">GCM10023186_19610</name>
</gene>
<accession>A0ABP8IYT7</accession>